<gene>
    <name evidence="2" type="ORF">L486_05877</name>
</gene>
<dbReference type="InterPro" id="IPR041667">
    <property type="entry name" value="Cupin_8"/>
</dbReference>
<dbReference type="PANTHER" id="PTHR12461">
    <property type="entry name" value="HYPOXIA-INDUCIBLE FACTOR 1 ALPHA INHIBITOR-RELATED"/>
    <property type="match status" value="1"/>
</dbReference>
<protein>
    <recommendedName>
        <fullName evidence="1">JmjC domain-containing protein</fullName>
    </recommendedName>
</protein>
<dbReference type="PROSITE" id="PS51184">
    <property type="entry name" value="JMJC"/>
    <property type="match status" value="1"/>
</dbReference>
<keyword evidence="3" id="KW-1185">Reference proteome</keyword>
<organism evidence="2 3">
    <name type="scientific">Kwoniella mangroviensis CBS 10435</name>
    <dbReference type="NCBI Taxonomy" id="1331196"/>
    <lineage>
        <taxon>Eukaryota</taxon>
        <taxon>Fungi</taxon>
        <taxon>Dikarya</taxon>
        <taxon>Basidiomycota</taxon>
        <taxon>Agaricomycotina</taxon>
        <taxon>Tremellomycetes</taxon>
        <taxon>Tremellales</taxon>
        <taxon>Cryptococcaceae</taxon>
        <taxon>Kwoniella</taxon>
    </lineage>
</organism>
<evidence type="ECO:0000313" key="2">
    <source>
        <dbReference type="EMBL" id="OCF57020.1"/>
    </source>
</evidence>
<sequence>MDMNMDMVLLKLKTLETLSHEMINTIPFNVVPRHWLRLHTDISLLRVIHDLITGPGEGTHEEVEVEGFWMEAIRRLDKAIIIAGAIGNGRKKWVLDLIKITQSKLSPWRCDDVEGSRSRAKRSKIEYPPIDTSLLYAPNPILILEEPPSIEEYLQNHLNHPFIIRGYLKGTSSSPPWPACDRWSSAEYLLDTVGRGRVIPVEVGKAYDDVNWTQRIVPFTEFLHRAGFKMDQTDDARRVTGPGSPLYLAQYALFDQFPELEKDMSFPDYVWSNPPPPDETSSYTSPPNDDGLIVNVWVGSGNSEIISPAHTDPYYNCYAQVLGRKRVWLAPPSCGPHMHAYGEKTEVGDGLADQYMTNTSKVPILKPIDDFKKLESTYPEFFDHVWPRSLETLLEPGDMMVMPPGWWHAMRAEGTDPAWSVSMWY</sequence>
<dbReference type="STRING" id="1331196.A0A1B9INR7"/>
<feature type="domain" description="JmjC" evidence="1">
    <location>
        <begin position="246"/>
        <end position="425"/>
    </location>
</feature>
<dbReference type="Pfam" id="PF13621">
    <property type="entry name" value="Cupin_8"/>
    <property type="match status" value="1"/>
</dbReference>
<reference evidence="3" key="2">
    <citation type="submission" date="2013-12" db="EMBL/GenBank/DDBJ databases">
        <title>Evolution of pathogenesis and genome organization in the Tremellales.</title>
        <authorList>
            <person name="Cuomo C."/>
            <person name="Litvintseva A."/>
            <person name="Heitman J."/>
            <person name="Chen Y."/>
            <person name="Sun S."/>
            <person name="Springer D."/>
            <person name="Dromer F."/>
            <person name="Young S."/>
            <person name="Zeng Q."/>
            <person name="Chapman S."/>
            <person name="Gujja S."/>
            <person name="Saif S."/>
            <person name="Birren B."/>
        </authorList>
    </citation>
    <scope>NUCLEOTIDE SEQUENCE [LARGE SCALE GENOMIC DNA]</scope>
    <source>
        <strain evidence="3">CBS 10435</strain>
    </source>
</reference>
<dbReference type="InterPro" id="IPR003347">
    <property type="entry name" value="JmjC_dom"/>
</dbReference>
<accession>A0A1B9INR7</accession>
<dbReference type="PANTHER" id="PTHR12461:SF94">
    <property type="entry name" value="JMJC DOMAIN-CONTAINING PROTEIN"/>
    <property type="match status" value="1"/>
</dbReference>
<dbReference type="OrthoDB" id="47172at2759"/>
<dbReference type="AlphaFoldDB" id="A0A1B9INR7"/>
<dbReference type="EMBL" id="KI669464">
    <property type="protein sequence ID" value="OCF57020.1"/>
    <property type="molecule type" value="Genomic_DNA"/>
</dbReference>
<dbReference type="Proteomes" id="UP000092583">
    <property type="component" value="Unassembled WGS sequence"/>
</dbReference>
<dbReference type="Gene3D" id="2.60.120.650">
    <property type="entry name" value="Cupin"/>
    <property type="match status" value="1"/>
</dbReference>
<proteinExistence type="predicted"/>
<name>A0A1B9INR7_9TREE</name>
<evidence type="ECO:0000259" key="1">
    <source>
        <dbReference type="PROSITE" id="PS51184"/>
    </source>
</evidence>
<reference evidence="2 3" key="1">
    <citation type="submission" date="2013-07" db="EMBL/GenBank/DDBJ databases">
        <title>The Genome Sequence of Kwoniella mangroviensis CBS10435.</title>
        <authorList>
            <consortium name="The Broad Institute Genome Sequencing Platform"/>
            <person name="Cuomo C."/>
            <person name="Litvintseva A."/>
            <person name="Chen Y."/>
            <person name="Heitman J."/>
            <person name="Sun S."/>
            <person name="Springer D."/>
            <person name="Dromer F."/>
            <person name="Young S.K."/>
            <person name="Zeng Q."/>
            <person name="Gargeya S."/>
            <person name="Fitzgerald M."/>
            <person name="Abouelleil A."/>
            <person name="Alvarado L."/>
            <person name="Berlin A.M."/>
            <person name="Chapman S.B."/>
            <person name="Dewar J."/>
            <person name="Goldberg J."/>
            <person name="Griggs A."/>
            <person name="Gujja S."/>
            <person name="Hansen M."/>
            <person name="Howarth C."/>
            <person name="Imamovic A."/>
            <person name="Larimer J."/>
            <person name="McCowan C."/>
            <person name="Murphy C."/>
            <person name="Pearson M."/>
            <person name="Priest M."/>
            <person name="Roberts A."/>
            <person name="Saif S."/>
            <person name="Shea T."/>
            <person name="Sykes S."/>
            <person name="Wortman J."/>
            <person name="Nusbaum C."/>
            <person name="Birren B."/>
        </authorList>
    </citation>
    <scope>NUCLEOTIDE SEQUENCE [LARGE SCALE GENOMIC DNA]</scope>
    <source>
        <strain evidence="2 3">CBS 10435</strain>
    </source>
</reference>
<dbReference type="SUPFAM" id="SSF51197">
    <property type="entry name" value="Clavaminate synthase-like"/>
    <property type="match status" value="1"/>
</dbReference>
<evidence type="ECO:0000313" key="3">
    <source>
        <dbReference type="Proteomes" id="UP000092583"/>
    </source>
</evidence>